<keyword evidence="6" id="KW-0833">Ubl conjugation pathway</keyword>
<dbReference type="InterPro" id="IPR013083">
    <property type="entry name" value="Znf_RING/FYVE/PHD"/>
</dbReference>
<evidence type="ECO:0000256" key="1">
    <source>
        <dbReference type="ARBA" id="ARBA00004141"/>
    </source>
</evidence>
<keyword evidence="9 10" id="KW-0472">Membrane</keyword>
<keyword evidence="8 10" id="KW-1133">Transmembrane helix</keyword>
<dbReference type="Pfam" id="PF12906">
    <property type="entry name" value="RINGv"/>
    <property type="match status" value="1"/>
</dbReference>
<name>A0A7J7IH55_9RHOD</name>
<dbReference type="Gene3D" id="3.30.40.10">
    <property type="entry name" value="Zinc/RING finger domain, C3HC4 (zinc finger)"/>
    <property type="match status" value="1"/>
</dbReference>
<reference evidence="12 13" key="1">
    <citation type="journal article" date="2020" name="J. Phycol.">
        <title>Comparative genome analysis reveals Cyanidiococcus gen. nov., a new extremophilic red algal genus sister to Cyanidioschyzon (Cyanidioschyzonaceae, Rhodophyta).</title>
        <authorList>
            <person name="Liu S.-L."/>
            <person name="Chiang Y.-R."/>
            <person name="Yoon H.S."/>
            <person name="Fu H.-Y."/>
        </authorList>
    </citation>
    <scope>NUCLEOTIDE SEQUENCE [LARGE SCALE GENOMIC DNA]</scope>
    <source>
        <strain evidence="12 13">THAL066</strain>
    </source>
</reference>
<keyword evidence="3 10" id="KW-0812">Transmembrane</keyword>
<feature type="domain" description="RING-CH-type" evidence="11">
    <location>
        <begin position="13"/>
        <end position="79"/>
    </location>
</feature>
<keyword evidence="5" id="KW-0863">Zinc-finger</keyword>
<dbReference type="GO" id="GO:0016020">
    <property type="term" value="C:membrane"/>
    <property type="evidence" value="ECO:0007669"/>
    <property type="project" value="UniProtKB-SubCell"/>
</dbReference>
<dbReference type="SUPFAM" id="SSF57850">
    <property type="entry name" value="RING/U-box"/>
    <property type="match status" value="1"/>
</dbReference>
<evidence type="ECO:0000259" key="11">
    <source>
        <dbReference type="PROSITE" id="PS51292"/>
    </source>
</evidence>
<evidence type="ECO:0000256" key="5">
    <source>
        <dbReference type="ARBA" id="ARBA00022771"/>
    </source>
</evidence>
<comment type="caution">
    <text evidence="12">The sequence shown here is derived from an EMBL/GenBank/DDBJ whole genome shotgun (WGS) entry which is preliminary data.</text>
</comment>
<dbReference type="PANTHER" id="PTHR46065">
    <property type="entry name" value="E3 UBIQUITIN-PROTEIN LIGASE MARCH 2/3 FAMILY MEMBER"/>
    <property type="match status" value="1"/>
</dbReference>
<sequence>MRADSQTRYSDEETAVSAPACRLCLCERTEEAQELVNVCGCRGTLAYVHTQCLALWLRKQGYAAGVWSSPWVLVAAQQVLRAAARRRAETREGHHLSTRLHMDANHDSMAWALGSDAIMGTTHSSAQSRAEGTHRNNQRHECCSRVCLFYSQVVRFVRACLAEWMIILGSPRVLLAPWCPRLALEYWSAQRLRCELCGTTYSGECLEAVIWHWLAIDTPTDIGFGESALETNEFFLTGRRELELADIDTTVREDLVAGEKWSFRSALSPRLASTDARLVFIAVANAAMQMHERLMRRVVRSYRIERRTLSNLSSGGMEFHERLESDNAAAHRHGLETIIEFERQDYSLDSETDDQDLVLVGFSSWSVQIILRSVVVVAFITICVTVLFACGVLSELAFCAVTDESRSTACHEPKLIIAATAPARSVVIGIYALAVTVFMSKLFAVVLCFARAALQRFFQNMHESTLRRFAALPERIVTIT</sequence>
<evidence type="ECO:0000256" key="2">
    <source>
        <dbReference type="ARBA" id="ARBA00022679"/>
    </source>
</evidence>
<dbReference type="GO" id="GO:0008270">
    <property type="term" value="F:zinc ion binding"/>
    <property type="evidence" value="ECO:0007669"/>
    <property type="project" value="UniProtKB-KW"/>
</dbReference>
<evidence type="ECO:0000256" key="4">
    <source>
        <dbReference type="ARBA" id="ARBA00022723"/>
    </source>
</evidence>
<dbReference type="Proteomes" id="UP000530660">
    <property type="component" value="Unassembled WGS sequence"/>
</dbReference>
<dbReference type="SMART" id="SM00744">
    <property type="entry name" value="RINGv"/>
    <property type="match status" value="1"/>
</dbReference>
<dbReference type="PROSITE" id="PS51292">
    <property type="entry name" value="ZF_RING_CH"/>
    <property type="match status" value="1"/>
</dbReference>
<evidence type="ECO:0000256" key="8">
    <source>
        <dbReference type="ARBA" id="ARBA00022989"/>
    </source>
</evidence>
<evidence type="ECO:0000256" key="6">
    <source>
        <dbReference type="ARBA" id="ARBA00022786"/>
    </source>
</evidence>
<gene>
    <name evidence="12" type="ORF">F1559_001591</name>
</gene>
<keyword evidence="7" id="KW-0862">Zinc</keyword>
<keyword evidence="13" id="KW-1185">Reference proteome</keyword>
<accession>A0A7J7IH55</accession>
<evidence type="ECO:0000256" key="7">
    <source>
        <dbReference type="ARBA" id="ARBA00022833"/>
    </source>
</evidence>
<feature type="transmembrane region" description="Helical" evidence="10">
    <location>
        <begin position="428"/>
        <end position="454"/>
    </location>
</feature>
<keyword evidence="2" id="KW-0808">Transferase</keyword>
<dbReference type="AlphaFoldDB" id="A0A7J7IH55"/>
<proteinExistence type="predicted"/>
<organism evidence="12 13">
    <name type="scientific">Cyanidiococcus yangmingshanensis</name>
    <dbReference type="NCBI Taxonomy" id="2690220"/>
    <lineage>
        <taxon>Eukaryota</taxon>
        <taxon>Rhodophyta</taxon>
        <taxon>Bangiophyceae</taxon>
        <taxon>Cyanidiales</taxon>
        <taxon>Cyanidiaceae</taxon>
        <taxon>Cyanidiococcus</taxon>
    </lineage>
</organism>
<protein>
    <recommendedName>
        <fullName evidence="11">RING-CH-type domain-containing protein</fullName>
    </recommendedName>
</protein>
<dbReference type="GO" id="GO:0016740">
    <property type="term" value="F:transferase activity"/>
    <property type="evidence" value="ECO:0007669"/>
    <property type="project" value="UniProtKB-KW"/>
</dbReference>
<evidence type="ECO:0000256" key="3">
    <source>
        <dbReference type="ARBA" id="ARBA00022692"/>
    </source>
</evidence>
<evidence type="ECO:0000313" key="12">
    <source>
        <dbReference type="EMBL" id="KAF6002403.1"/>
    </source>
</evidence>
<dbReference type="OrthoDB" id="6495498at2759"/>
<evidence type="ECO:0000313" key="13">
    <source>
        <dbReference type="Proteomes" id="UP000530660"/>
    </source>
</evidence>
<evidence type="ECO:0000256" key="10">
    <source>
        <dbReference type="SAM" id="Phobius"/>
    </source>
</evidence>
<feature type="transmembrane region" description="Helical" evidence="10">
    <location>
        <begin position="369"/>
        <end position="394"/>
    </location>
</feature>
<dbReference type="PANTHER" id="PTHR46065:SF3">
    <property type="entry name" value="FI20425P1"/>
    <property type="match status" value="1"/>
</dbReference>
<dbReference type="InterPro" id="IPR011016">
    <property type="entry name" value="Znf_RING-CH"/>
</dbReference>
<comment type="subcellular location">
    <subcellularLocation>
        <location evidence="1">Membrane</location>
        <topology evidence="1">Multi-pass membrane protein</topology>
    </subcellularLocation>
</comment>
<keyword evidence="4" id="KW-0479">Metal-binding</keyword>
<dbReference type="EMBL" id="VWRR01000010">
    <property type="protein sequence ID" value="KAF6002403.1"/>
    <property type="molecule type" value="Genomic_DNA"/>
</dbReference>
<evidence type="ECO:0000256" key="9">
    <source>
        <dbReference type="ARBA" id="ARBA00023136"/>
    </source>
</evidence>